<feature type="signal peptide" evidence="2">
    <location>
        <begin position="1"/>
        <end position="17"/>
    </location>
</feature>
<reference evidence="3 4" key="1">
    <citation type="submission" date="2024-05" db="EMBL/GenBank/DDBJ databases">
        <title>Culex pipiens pipiens assembly and annotation.</title>
        <authorList>
            <person name="Alout H."/>
            <person name="Durand T."/>
        </authorList>
    </citation>
    <scope>NUCLEOTIDE SEQUENCE [LARGE SCALE GENOMIC DNA]</scope>
    <source>
        <strain evidence="3">HA-2024</strain>
        <tissue evidence="3">Whole body</tissue>
    </source>
</reference>
<evidence type="ECO:0000256" key="1">
    <source>
        <dbReference type="SAM" id="MobiDB-lite"/>
    </source>
</evidence>
<feature type="compositionally biased region" description="Polar residues" evidence="1">
    <location>
        <begin position="192"/>
        <end position="204"/>
    </location>
</feature>
<evidence type="ECO:0000313" key="4">
    <source>
        <dbReference type="Proteomes" id="UP001562425"/>
    </source>
</evidence>
<feature type="compositionally biased region" description="Basic residues" evidence="1">
    <location>
        <begin position="206"/>
        <end position="217"/>
    </location>
</feature>
<feature type="compositionally biased region" description="Low complexity" evidence="1">
    <location>
        <begin position="258"/>
        <end position="302"/>
    </location>
</feature>
<feature type="region of interest" description="Disordered" evidence="1">
    <location>
        <begin position="18"/>
        <end position="39"/>
    </location>
</feature>
<dbReference type="AlphaFoldDB" id="A0ABD1DR73"/>
<feature type="compositionally biased region" description="Low complexity" evidence="1">
    <location>
        <begin position="116"/>
        <end position="125"/>
    </location>
</feature>
<keyword evidence="4" id="KW-1185">Reference proteome</keyword>
<feature type="compositionally biased region" description="Basic and acidic residues" evidence="1">
    <location>
        <begin position="87"/>
        <end position="97"/>
    </location>
</feature>
<feature type="compositionally biased region" description="Low complexity" evidence="1">
    <location>
        <begin position="133"/>
        <end position="181"/>
    </location>
</feature>
<dbReference type="EMBL" id="JBEHCU010003307">
    <property type="protein sequence ID" value="KAL1402251.1"/>
    <property type="molecule type" value="Genomic_DNA"/>
</dbReference>
<evidence type="ECO:0000256" key="2">
    <source>
        <dbReference type="SAM" id="SignalP"/>
    </source>
</evidence>
<feature type="region of interest" description="Disordered" evidence="1">
    <location>
        <begin position="87"/>
        <end position="302"/>
    </location>
</feature>
<keyword evidence="2" id="KW-0732">Signal</keyword>
<feature type="chain" id="PRO_5044826251" evidence="2">
    <location>
        <begin position="18"/>
        <end position="302"/>
    </location>
</feature>
<name>A0ABD1DR73_CULPP</name>
<proteinExistence type="predicted"/>
<dbReference type="Proteomes" id="UP001562425">
    <property type="component" value="Unassembled WGS sequence"/>
</dbReference>
<organism evidence="3 4">
    <name type="scientific">Culex pipiens pipiens</name>
    <name type="common">Northern house mosquito</name>
    <dbReference type="NCBI Taxonomy" id="38569"/>
    <lineage>
        <taxon>Eukaryota</taxon>
        <taxon>Metazoa</taxon>
        <taxon>Ecdysozoa</taxon>
        <taxon>Arthropoda</taxon>
        <taxon>Hexapoda</taxon>
        <taxon>Insecta</taxon>
        <taxon>Pterygota</taxon>
        <taxon>Neoptera</taxon>
        <taxon>Endopterygota</taxon>
        <taxon>Diptera</taxon>
        <taxon>Nematocera</taxon>
        <taxon>Culicoidea</taxon>
        <taxon>Culicidae</taxon>
        <taxon>Culicinae</taxon>
        <taxon>Culicini</taxon>
        <taxon>Culex</taxon>
        <taxon>Culex</taxon>
    </lineage>
</organism>
<feature type="compositionally biased region" description="Polar residues" evidence="1">
    <location>
        <begin position="229"/>
        <end position="257"/>
    </location>
</feature>
<feature type="non-terminal residue" evidence="3">
    <location>
        <position position="302"/>
    </location>
</feature>
<feature type="compositionally biased region" description="Basic and acidic residues" evidence="1">
    <location>
        <begin position="19"/>
        <end position="39"/>
    </location>
</feature>
<evidence type="ECO:0000313" key="3">
    <source>
        <dbReference type="EMBL" id="KAL1402251.1"/>
    </source>
</evidence>
<comment type="caution">
    <text evidence="3">The sequence shown here is derived from an EMBL/GenBank/DDBJ whole genome shotgun (WGS) entry which is preliminary data.</text>
</comment>
<protein>
    <submittedName>
        <fullName evidence="3">Uncharacterized protein</fullName>
    </submittedName>
</protein>
<accession>A0ABD1DR73</accession>
<gene>
    <name evidence="3" type="ORF">pipiens_006171</name>
</gene>
<sequence>MRCLALLALLCAQQAFAHPDAEGHQKPEEDGDRELKTNEEGYDFFSIDQLFMNNPQYAKLLSDLQAHSFGSNWRRKRDVGEDVVDVQELREEQPNREDDIEETAPEVAAESREETATTAAIAEITEVMRDTNEQTQETQESEGRTTPLKTASPSSTTAAVASSSSLPSSTTASASFGFSGSTEATRGRPEEPTTSASPIRSSTPRRLLHKGGNKNKNKQGGGGNKNKQDSVTAQNVNKFTVTNTPTITAASTPSQVTASVSPNSQATSSSSSASTSSNMADAAAAVAASTAGNATAAGNKDK</sequence>